<comment type="caution">
    <text evidence="2">The sequence shown here is derived from an EMBL/GenBank/DDBJ whole genome shotgun (WGS) entry which is preliminary data.</text>
</comment>
<keyword evidence="3" id="KW-1185">Reference proteome</keyword>
<evidence type="ECO:0000313" key="3">
    <source>
        <dbReference type="Proteomes" id="UP000282837"/>
    </source>
</evidence>
<evidence type="ECO:0000259" key="1">
    <source>
        <dbReference type="Pfam" id="PF12697"/>
    </source>
</evidence>
<protein>
    <submittedName>
        <fullName evidence="2">Alpha/beta hydrolase</fullName>
    </submittedName>
</protein>
<dbReference type="EMBL" id="SACO01000002">
    <property type="protein sequence ID" value="RVU06976.1"/>
    <property type="molecule type" value="Genomic_DNA"/>
</dbReference>
<dbReference type="GO" id="GO:0016787">
    <property type="term" value="F:hydrolase activity"/>
    <property type="evidence" value="ECO:0007669"/>
    <property type="project" value="UniProtKB-KW"/>
</dbReference>
<dbReference type="PANTHER" id="PTHR43689:SF8">
    <property type="entry name" value="ALPHA_BETA-HYDROLASES SUPERFAMILY PROTEIN"/>
    <property type="match status" value="1"/>
</dbReference>
<evidence type="ECO:0000313" key="2">
    <source>
        <dbReference type="EMBL" id="RVU06976.1"/>
    </source>
</evidence>
<reference evidence="2 3" key="1">
    <citation type="submission" date="2019-01" db="EMBL/GenBank/DDBJ databases">
        <authorList>
            <person name="Chen W.-M."/>
        </authorList>
    </citation>
    <scope>NUCLEOTIDE SEQUENCE [LARGE SCALE GENOMIC DNA]</scope>
    <source>
        <strain evidence="2 3">FSY-9</strain>
    </source>
</reference>
<dbReference type="Proteomes" id="UP000282837">
    <property type="component" value="Unassembled WGS sequence"/>
</dbReference>
<dbReference type="InterPro" id="IPR029058">
    <property type="entry name" value="AB_hydrolase_fold"/>
</dbReference>
<dbReference type="Pfam" id="PF12697">
    <property type="entry name" value="Abhydrolase_6"/>
    <property type="match status" value="1"/>
</dbReference>
<dbReference type="RefSeq" id="WP_127706158.1">
    <property type="nucleotide sequence ID" value="NZ_SACO01000002.1"/>
</dbReference>
<dbReference type="OrthoDB" id="9804723at2"/>
<name>A0A437NAQ2_9SPHN</name>
<sequence length="318" mass="33763">MRALGWAGAALLALAAGTGAYIGAARAGWLKPDEATMRARYGLPQSRYIQLGAQSLHVVDEGPRDAPVVMLVHGSFASLHMWDGWTAALKGQYRVIRFDRAGMGLSGPQPQGLYNGDAEAELIDALVHQMKLPPFVLVGTSSAGEGVAHYAAQHGDALRGVVLANIAAGPLKPAPHFTPWFKAVLAFDGLLGGHHIDAFWGGILRMNYADPSCVSPQLAREWTELNNRAQGWPRSFGKAMPFSGTPADLAAIKVPALALWSDRDPEVPLVKDGQQVLARLGSASKSLVVVKDCGHMMPLECPAASVAPVQAFLRAITP</sequence>
<organism evidence="2 3">
    <name type="scientific">Novosphingobium umbonatum</name>
    <dbReference type="NCBI Taxonomy" id="1908524"/>
    <lineage>
        <taxon>Bacteria</taxon>
        <taxon>Pseudomonadati</taxon>
        <taxon>Pseudomonadota</taxon>
        <taxon>Alphaproteobacteria</taxon>
        <taxon>Sphingomonadales</taxon>
        <taxon>Sphingomonadaceae</taxon>
        <taxon>Novosphingobium</taxon>
    </lineage>
</organism>
<feature type="domain" description="AB hydrolase-1" evidence="1">
    <location>
        <begin position="69"/>
        <end position="306"/>
    </location>
</feature>
<dbReference type="Gene3D" id="3.40.50.1820">
    <property type="entry name" value="alpha/beta hydrolase"/>
    <property type="match status" value="1"/>
</dbReference>
<accession>A0A437NAQ2</accession>
<keyword evidence="2" id="KW-0378">Hydrolase</keyword>
<dbReference type="AlphaFoldDB" id="A0A437NAQ2"/>
<gene>
    <name evidence="2" type="ORF">EOE18_03180</name>
</gene>
<dbReference type="SUPFAM" id="SSF53474">
    <property type="entry name" value="alpha/beta-Hydrolases"/>
    <property type="match status" value="1"/>
</dbReference>
<dbReference type="PANTHER" id="PTHR43689">
    <property type="entry name" value="HYDROLASE"/>
    <property type="match status" value="1"/>
</dbReference>
<proteinExistence type="predicted"/>
<dbReference type="InterPro" id="IPR000073">
    <property type="entry name" value="AB_hydrolase_1"/>
</dbReference>